<reference evidence="2 3" key="1">
    <citation type="submission" date="2018-05" db="EMBL/GenBank/DDBJ databases">
        <title>Abyssibacter profundi OUC007T gen. nov., sp. nov, a marine bacterium isolated from seawater of the Mariana Trench.</title>
        <authorList>
            <person name="Zhou S."/>
        </authorList>
    </citation>
    <scope>NUCLEOTIDE SEQUENCE [LARGE SCALE GENOMIC DNA]</scope>
    <source>
        <strain evidence="2 3">OUC007</strain>
    </source>
</reference>
<evidence type="ECO:0000313" key="2">
    <source>
        <dbReference type="EMBL" id="PWN54627.1"/>
    </source>
</evidence>
<comment type="caution">
    <text evidence="2">The sequence shown here is derived from an EMBL/GenBank/DDBJ whole genome shotgun (WGS) entry which is preliminary data.</text>
</comment>
<keyword evidence="3" id="KW-1185">Reference proteome</keyword>
<feature type="region of interest" description="Disordered" evidence="1">
    <location>
        <begin position="1"/>
        <end position="23"/>
    </location>
</feature>
<feature type="compositionally biased region" description="Basic and acidic residues" evidence="1">
    <location>
        <begin position="1"/>
        <end position="19"/>
    </location>
</feature>
<sequence>MEHQDDPARQDRRSDDRSPGTELFQTLVDRAVKDVLRLGSELPVSCPKPLLDIVEALTERMKLRASDVIDAVERLEAQREVVVISTAVGWSIRLATSDEASRNSATPGPTSESPWPLIREQLDAMRAIADDRYSLEFAEQRQAGNHAS</sequence>
<dbReference type="EMBL" id="QEQK01000021">
    <property type="protein sequence ID" value="PWN54627.1"/>
    <property type="molecule type" value="Genomic_DNA"/>
</dbReference>
<dbReference type="Proteomes" id="UP000251800">
    <property type="component" value="Unassembled WGS sequence"/>
</dbReference>
<feature type="region of interest" description="Disordered" evidence="1">
    <location>
        <begin position="96"/>
        <end position="116"/>
    </location>
</feature>
<dbReference type="AlphaFoldDB" id="A0A383XPS3"/>
<evidence type="ECO:0000256" key="1">
    <source>
        <dbReference type="SAM" id="MobiDB-lite"/>
    </source>
</evidence>
<name>A0A383XPS3_9GAMM</name>
<feature type="compositionally biased region" description="Polar residues" evidence="1">
    <location>
        <begin position="102"/>
        <end position="113"/>
    </location>
</feature>
<accession>A0A383XPS3</accession>
<gene>
    <name evidence="2" type="ORF">DEH80_16535</name>
</gene>
<dbReference type="RefSeq" id="WP_109721632.1">
    <property type="nucleotide sequence ID" value="NZ_QEQK01000021.1"/>
</dbReference>
<evidence type="ECO:0000313" key="3">
    <source>
        <dbReference type="Proteomes" id="UP000251800"/>
    </source>
</evidence>
<proteinExistence type="predicted"/>
<organism evidence="2 3">
    <name type="scientific">Abyssibacter profundi</name>
    <dbReference type="NCBI Taxonomy" id="2182787"/>
    <lineage>
        <taxon>Bacteria</taxon>
        <taxon>Pseudomonadati</taxon>
        <taxon>Pseudomonadota</taxon>
        <taxon>Gammaproteobacteria</taxon>
        <taxon>Chromatiales</taxon>
        <taxon>Oceanococcaceae</taxon>
        <taxon>Abyssibacter</taxon>
    </lineage>
</organism>
<protein>
    <submittedName>
        <fullName evidence="2">Uncharacterized protein</fullName>
    </submittedName>
</protein>